<dbReference type="AlphaFoldDB" id="A0A0F7THG8"/>
<organism evidence="2 3">
    <name type="scientific">Penicillium brasilianum</name>
    <dbReference type="NCBI Taxonomy" id="104259"/>
    <lineage>
        <taxon>Eukaryota</taxon>
        <taxon>Fungi</taxon>
        <taxon>Dikarya</taxon>
        <taxon>Ascomycota</taxon>
        <taxon>Pezizomycotina</taxon>
        <taxon>Eurotiomycetes</taxon>
        <taxon>Eurotiomycetidae</taxon>
        <taxon>Eurotiales</taxon>
        <taxon>Aspergillaceae</taxon>
        <taxon>Penicillium</taxon>
    </lineage>
</organism>
<protein>
    <submittedName>
        <fullName evidence="2">Uncharacterized protein</fullName>
    </submittedName>
</protein>
<gene>
    <name evidence="2" type="ORF">PMG11_02192</name>
</gene>
<accession>A0A0F7THG8</accession>
<proteinExistence type="predicted"/>
<evidence type="ECO:0000313" key="3">
    <source>
        <dbReference type="Proteomes" id="UP000042958"/>
    </source>
</evidence>
<dbReference type="EMBL" id="CDHK01000002">
    <property type="protein sequence ID" value="CEJ55965.1"/>
    <property type="molecule type" value="Genomic_DNA"/>
</dbReference>
<evidence type="ECO:0000256" key="1">
    <source>
        <dbReference type="SAM" id="MobiDB-lite"/>
    </source>
</evidence>
<dbReference type="Proteomes" id="UP000042958">
    <property type="component" value="Unassembled WGS sequence"/>
</dbReference>
<keyword evidence="3" id="KW-1185">Reference proteome</keyword>
<evidence type="ECO:0000313" key="2">
    <source>
        <dbReference type="EMBL" id="CEJ55965.1"/>
    </source>
</evidence>
<feature type="compositionally biased region" description="Basic and acidic residues" evidence="1">
    <location>
        <begin position="23"/>
        <end position="50"/>
    </location>
</feature>
<name>A0A0F7THG8_PENBI</name>
<reference evidence="3" key="1">
    <citation type="journal article" date="2015" name="Genome Announc.">
        <title>Draft genome sequence of the fungus Penicillium brasilianum MG11.</title>
        <authorList>
            <person name="Horn F."/>
            <person name="Linde J."/>
            <person name="Mattern D.J."/>
            <person name="Walther G."/>
            <person name="Guthke R."/>
            <person name="Brakhage A.A."/>
            <person name="Valiante V."/>
        </authorList>
    </citation>
    <scope>NUCLEOTIDE SEQUENCE [LARGE SCALE GENOMIC DNA]</scope>
    <source>
        <strain evidence="3">MG11</strain>
    </source>
</reference>
<feature type="compositionally biased region" description="Polar residues" evidence="1">
    <location>
        <begin position="10"/>
        <end position="20"/>
    </location>
</feature>
<sequence length="61" mass="6586">MSGLPINPPSDASSPRTNQPAWREQRHGETGDGRGPSERAHEVIVDHDEMPLIPGSSLMAI</sequence>
<feature type="region of interest" description="Disordered" evidence="1">
    <location>
        <begin position="1"/>
        <end position="61"/>
    </location>
</feature>